<evidence type="ECO:0000256" key="3">
    <source>
        <dbReference type="ARBA" id="ARBA00023125"/>
    </source>
</evidence>
<dbReference type="PANTHER" id="PTHR30537">
    <property type="entry name" value="HTH-TYPE TRANSCRIPTIONAL REGULATOR"/>
    <property type="match status" value="1"/>
</dbReference>
<accession>A0A0K6HUZ8</accession>
<name>A0A0K6HUZ8_9HYPH</name>
<evidence type="ECO:0000256" key="2">
    <source>
        <dbReference type="ARBA" id="ARBA00023015"/>
    </source>
</evidence>
<dbReference type="InterPro" id="IPR036388">
    <property type="entry name" value="WH-like_DNA-bd_sf"/>
</dbReference>
<dbReference type="Gene3D" id="1.10.10.10">
    <property type="entry name" value="Winged helix-like DNA-binding domain superfamily/Winged helix DNA-binding domain"/>
    <property type="match status" value="1"/>
</dbReference>
<reference evidence="7" key="1">
    <citation type="submission" date="2015-08" db="EMBL/GenBank/DDBJ databases">
        <authorList>
            <person name="Varghese N."/>
        </authorList>
    </citation>
    <scope>NUCLEOTIDE SEQUENCE [LARGE SCALE GENOMIC DNA]</scope>
    <source>
        <strain evidence="7">DSM 23407</strain>
    </source>
</reference>
<dbReference type="InterPro" id="IPR000847">
    <property type="entry name" value="LysR_HTH_N"/>
</dbReference>
<dbReference type="PANTHER" id="PTHR30537:SF74">
    <property type="entry name" value="HTH-TYPE TRANSCRIPTIONAL REGULATOR TRPI"/>
    <property type="match status" value="1"/>
</dbReference>
<gene>
    <name evidence="6" type="ORF">Ga0061067_103340</name>
</gene>
<dbReference type="SUPFAM" id="SSF53850">
    <property type="entry name" value="Periplasmic binding protein-like II"/>
    <property type="match status" value="1"/>
</dbReference>
<evidence type="ECO:0000256" key="1">
    <source>
        <dbReference type="ARBA" id="ARBA00009437"/>
    </source>
</evidence>
<proteinExistence type="inferred from homology"/>
<dbReference type="AlphaFoldDB" id="A0A0K6HUZ8"/>
<evidence type="ECO:0000256" key="4">
    <source>
        <dbReference type="ARBA" id="ARBA00023163"/>
    </source>
</evidence>
<protein>
    <submittedName>
        <fullName evidence="6">DNA-binding transcriptional regulator, LysR family</fullName>
    </submittedName>
</protein>
<dbReference type="InterPro" id="IPR058163">
    <property type="entry name" value="LysR-type_TF_proteobact-type"/>
</dbReference>
<dbReference type="PROSITE" id="PS50931">
    <property type="entry name" value="HTH_LYSR"/>
    <property type="match status" value="1"/>
</dbReference>
<feature type="domain" description="HTH lysR-type" evidence="5">
    <location>
        <begin position="5"/>
        <end position="62"/>
    </location>
</feature>
<keyword evidence="2" id="KW-0805">Transcription regulation</keyword>
<evidence type="ECO:0000313" key="6">
    <source>
        <dbReference type="EMBL" id="CUA94872.1"/>
    </source>
</evidence>
<dbReference type="Proteomes" id="UP000183900">
    <property type="component" value="Unassembled WGS sequence"/>
</dbReference>
<dbReference type="SUPFAM" id="SSF46785">
    <property type="entry name" value="Winged helix' DNA-binding domain"/>
    <property type="match status" value="1"/>
</dbReference>
<dbReference type="InterPro" id="IPR036390">
    <property type="entry name" value="WH_DNA-bd_sf"/>
</dbReference>
<evidence type="ECO:0000313" key="7">
    <source>
        <dbReference type="Proteomes" id="UP000183900"/>
    </source>
</evidence>
<dbReference type="EMBL" id="CYHE01000003">
    <property type="protein sequence ID" value="CUA94872.1"/>
    <property type="molecule type" value="Genomic_DNA"/>
</dbReference>
<dbReference type="OrthoDB" id="5526340at2"/>
<dbReference type="Gene3D" id="3.40.190.10">
    <property type="entry name" value="Periplasmic binding protein-like II"/>
    <property type="match status" value="2"/>
</dbReference>
<dbReference type="Pfam" id="PF03466">
    <property type="entry name" value="LysR_substrate"/>
    <property type="match status" value="1"/>
</dbReference>
<dbReference type="Pfam" id="PF00126">
    <property type="entry name" value="HTH_1"/>
    <property type="match status" value="1"/>
</dbReference>
<comment type="similarity">
    <text evidence="1">Belongs to the LysR transcriptional regulatory family.</text>
</comment>
<keyword evidence="3 6" id="KW-0238">DNA-binding</keyword>
<organism evidence="6 7">
    <name type="scientific">Pannonibacter indicus</name>
    <dbReference type="NCBI Taxonomy" id="466044"/>
    <lineage>
        <taxon>Bacteria</taxon>
        <taxon>Pseudomonadati</taxon>
        <taxon>Pseudomonadota</taxon>
        <taxon>Alphaproteobacteria</taxon>
        <taxon>Hyphomicrobiales</taxon>
        <taxon>Stappiaceae</taxon>
        <taxon>Pannonibacter</taxon>
    </lineage>
</organism>
<evidence type="ECO:0000259" key="5">
    <source>
        <dbReference type="PROSITE" id="PS50931"/>
    </source>
</evidence>
<dbReference type="RefSeq" id="WP_055455116.1">
    <property type="nucleotide sequence ID" value="NZ_CYHE01000003.1"/>
</dbReference>
<dbReference type="InterPro" id="IPR005119">
    <property type="entry name" value="LysR_subst-bd"/>
</dbReference>
<sequence>MRRLPPLTALPAFEAAARLGSVTAAAGELGRTHSAISKQIAHLSEDLGGSLFEKAGTGLKLTPRGERLRVAVTAVLDQLDGVSRGLRGEVDGNHITLLLSATLATRWLTPRLPRLYRTHPEIEIRLLMAGPSRVPDHEFDLMLSYDRLRTPAVEPGVTPIGDTSYGPVCSPDYPFGVQDGIWTAPVSLTHMEAAGSWQEWARRAGVTFKAAQDLEHPHHMLAIEAAAAGLGVALSERRLVERDLATGRLVAPLGFVAVPGGFHARITDRTAARKAVRSLLGWLAEELERDLP</sequence>
<dbReference type="GO" id="GO:0043565">
    <property type="term" value="F:sequence-specific DNA binding"/>
    <property type="evidence" value="ECO:0007669"/>
    <property type="project" value="TreeGrafter"/>
</dbReference>
<dbReference type="GO" id="GO:0006351">
    <property type="term" value="P:DNA-templated transcription"/>
    <property type="evidence" value="ECO:0007669"/>
    <property type="project" value="TreeGrafter"/>
</dbReference>
<dbReference type="GO" id="GO:0003700">
    <property type="term" value="F:DNA-binding transcription factor activity"/>
    <property type="evidence" value="ECO:0007669"/>
    <property type="project" value="InterPro"/>
</dbReference>
<keyword evidence="4" id="KW-0804">Transcription</keyword>
<keyword evidence="7" id="KW-1185">Reference proteome</keyword>